<dbReference type="Proteomes" id="UP000596083">
    <property type="component" value="Chromosome"/>
</dbReference>
<evidence type="ECO:0000313" key="2">
    <source>
        <dbReference type="Proteomes" id="UP000596083"/>
    </source>
</evidence>
<evidence type="ECO:0000313" key="1">
    <source>
        <dbReference type="EMBL" id="QQM31307.1"/>
    </source>
</evidence>
<dbReference type="KEGG" id="mlut:JET14_03795"/>
<name>A0A7T7KM08_9HYPH</name>
<dbReference type="AlphaFoldDB" id="A0A7T7KM08"/>
<reference evidence="1 2" key="1">
    <citation type="submission" date="2020-12" db="EMBL/GenBank/DDBJ databases">
        <authorList>
            <person name="Zheng R.K."/>
            <person name="Sun C.M."/>
        </authorList>
    </citation>
    <scope>NUCLEOTIDE SEQUENCE [LARGE SCALE GENOMIC DNA]</scope>
    <source>
        <strain evidence="1 2">ZRK001</strain>
    </source>
</reference>
<organism evidence="1 2">
    <name type="scientific">Martelella lutilitoris</name>
    <dbReference type="NCBI Taxonomy" id="2583532"/>
    <lineage>
        <taxon>Bacteria</taxon>
        <taxon>Pseudomonadati</taxon>
        <taxon>Pseudomonadota</taxon>
        <taxon>Alphaproteobacteria</taxon>
        <taxon>Hyphomicrobiales</taxon>
        <taxon>Aurantimonadaceae</taxon>
        <taxon>Martelella</taxon>
    </lineage>
</organism>
<protein>
    <submittedName>
        <fullName evidence="1">Uncharacterized protein</fullName>
    </submittedName>
</protein>
<accession>A0A7T7KM08</accession>
<proteinExistence type="predicted"/>
<sequence length="148" mass="15905">MAGCAIVVGFLMSGQAWSEPLSEMNSVPEEVQGIWAISDGRSCTDRSSDFIVIGPYATVSFSDNAESMPLFYPYVLDWIKPSEDGIVLLREQDDAGFVYVIKPDPNGLKAQFRTVSKPDEAPVGASPQELLGGADSLQAKKCASLPQS</sequence>
<dbReference type="EMBL" id="CP066786">
    <property type="protein sequence ID" value="QQM31307.1"/>
    <property type="molecule type" value="Genomic_DNA"/>
</dbReference>
<gene>
    <name evidence="1" type="ORF">JET14_03795</name>
</gene>
<dbReference type="RefSeq" id="WP_200336868.1">
    <property type="nucleotide sequence ID" value="NZ_CP066786.1"/>
</dbReference>